<reference evidence="4" key="1">
    <citation type="journal article" date="2023" name="BMC Genomics">
        <title>Chromosome-level genome assemblies of Cutaneotrichosporon spp. (Trichosporonales, Basidiomycota) reveal imbalanced evolution between nucleotide sequences and chromosome synteny.</title>
        <authorList>
            <person name="Kobayashi Y."/>
            <person name="Kayamori A."/>
            <person name="Aoki K."/>
            <person name="Shiwa Y."/>
            <person name="Matsutani M."/>
            <person name="Fujita N."/>
            <person name="Sugita T."/>
            <person name="Iwasaki W."/>
            <person name="Tanaka N."/>
            <person name="Takashima M."/>
        </authorList>
    </citation>
    <scope>NUCLEOTIDE SEQUENCE</scope>
    <source>
        <strain evidence="4">HIS019</strain>
    </source>
</reference>
<dbReference type="RefSeq" id="XP_060458991.1">
    <property type="nucleotide sequence ID" value="XM_060602615.1"/>
</dbReference>
<name>A0AA48L7W1_9TREE</name>
<dbReference type="EMBL" id="AP028217">
    <property type="protein sequence ID" value="BEI93726.1"/>
    <property type="molecule type" value="Genomic_DNA"/>
</dbReference>
<dbReference type="KEGG" id="ccac:CcaHIS019_0601850"/>
<feature type="compositionally biased region" description="Low complexity" evidence="1">
    <location>
        <begin position="219"/>
        <end position="234"/>
    </location>
</feature>
<organism evidence="4 5">
    <name type="scientific">Cutaneotrichosporon cavernicola</name>
    <dbReference type="NCBI Taxonomy" id="279322"/>
    <lineage>
        <taxon>Eukaryota</taxon>
        <taxon>Fungi</taxon>
        <taxon>Dikarya</taxon>
        <taxon>Basidiomycota</taxon>
        <taxon>Agaricomycotina</taxon>
        <taxon>Tremellomycetes</taxon>
        <taxon>Trichosporonales</taxon>
        <taxon>Trichosporonaceae</taxon>
        <taxon>Cutaneotrichosporon</taxon>
    </lineage>
</organism>
<evidence type="ECO:0000313" key="5">
    <source>
        <dbReference type="Proteomes" id="UP001233271"/>
    </source>
</evidence>
<keyword evidence="2" id="KW-0812">Transmembrane</keyword>
<keyword evidence="5" id="KW-1185">Reference proteome</keyword>
<evidence type="ECO:0008006" key="6">
    <source>
        <dbReference type="Google" id="ProtNLM"/>
    </source>
</evidence>
<feature type="transmembrane region" description="Helical" evidence="2">
    <location>
        <begin position="81"/>
        <end position="104"/>
    </location>
</feature>
<feature type="signal peptide" evidence="3">
    <location>
        <begin position="1"/>
        <end position="31"/>
    </location>
</feature>
<feature type="chain" id="PRO_5041357113" description="MARVEL domain-containing protein" evidence="3">
    <location>
        <begin position="32"/>
        <end position="685"/>
    </location>
</feature>
<feature type="compositionally biased region" description="Polar residues" evidence="1">
    <location>
        <begin position="413"/>
        <end position="430"/>
    </location>
</feature>
<evidence type="ECO:0000256" key="3">
    <source>
        <dbReference type="SAM" id="SignalP"/>
    </source>
</evidence>
<keyword evidence="2" id="KW-1133">Transmembrane helix</keyword>
<evidence type="ECO:0000256" key="1">
    <source>
        <dbReference type="SAM" id="MobiDB-lite"/>
    </source>
</evidence>
<protein>
    <recommendedName>
        <fullName evidence="6">MARVEL domain-containing protein</fullName>
    </recommendedName>
</protein>
<keyword evidence="2" id="KW-0472">Membrane</keyword>
<evidence type="ECO:0000313" key="4">
    <source>
        <dbReference type="EMBL" id="BEI93726.1"/>
    </source>
</evidence>
<feature type="region of interest" description="Disordered" evidence="1">
    <location>
        <begin position="171"/>
        <end position="198"/>
    </location>
</feature>
<proteinExistence type="predicted"/>
<feature type="region of interest" description="Disordered" evidence="1">
    <location>
        <begin position="628"/>
        <end position="685"/>
    </location>
</feature>
<gene>
    <name evidence="4" type="ORF">CcaverHIS019_0601850</name>
</gene>
<feature type="compositionally biased region" description="Polar residues" evidence="1">
    <location>
        <begin position="182"/>
        <end position="196"/>
    </location>
</feature>
<feature type="compositionally biased region" description="Polar residues" evidence="1">
    <location>
        <begin position="439"/>
        <end position="451"/>
    </location>
</feature>
<dbReference type="GeneID" id="85497596"/>
<sequence length="685" mass="74263">MPSATRVQMWTYAVLLLLVTIVATLLGSSVAEAVALLSEHNSPPSNLSLLVAGLVFALTTFAYLLMFLIQRQLHPNSQLTWLATDCVVLTFLSIWGFGCAVAFTTRGLLDIGSCPASTAGTCSLTVGAGVLLWICSVLLIVTLAYLVITKTVNHPGREAWARSVLSLTKPEDIKPRDPSSAPPSNRTSTTINQDQLSEPEAVRPFLNIDLIDDDETAESNSPPLLHHAPSLPYSRSGSSTPYSHSKSSLPHSYSKPSIPYSSPGSSRTAATSQASLLNARSYTQNSLPSTIHNHSYGSPVPPLPPLVIDEKRRERSPAYLPNNSSQTYIPSASLRHNLIIQIPQPRNEEEGMIFSAASDVFSVMADNAGSPRSLMSDFPQDPPTQALSLLAEPVSRGPTPHSAATEMWARQAPTYTPPLTSGSQWSTNNAPRPHEKRPQYQSLSSGSTVSAATMGFPPYARRGSPPDPRSDSYAPYVSRYHPGTTDTYGHRPQEEEATLFFNERPPAQRPALFVSSNRPEEEEATLFFDSKPRQPIAEEATLFFNAPRVAAVPSPPSGDEATLFISAPRAPVQPAAQDEATLFFSAPRAPALSAQDEATLFFNAPRPPRPPAQPAQDEATLFVNRKTPNSLRTTNSDEATLFFNAPTIARPPVAAMSPEREKRTPSVSPPRPADDDEATLFFPRR</sequence>
<dbReference type="AlphaFoldDB" id="A0AA48L7W1"/>
<feature type="region of interest" description="Disordered" evidence="1">
    <location>
        <begin position="216"/>
        <end position="272"/>
    </location>
</feature>
<feature type="compositionally biased region" description="Polar residues" evidence="1">
    <location>
        <begin position="628"/>
        <end position="638"/>
    </location>
</feature>
<feature type="compositionally biased region" description="Low complexity" evidence="1">
    <location>
        <begin position="242"/>
        <end position="266"/>
    </location>
</feature>
<accession>A0AA48L7W1</accession>
<feature type="transmembrane region" description="Helical" evidence="2">
    <location>
        <begin position="124"/>
        <end position="148"/>
    </location>
</feature>
<evidence type="ECO:0000256" key="2">
    <source>
        <dbReference type="SAM" id="Phobius"/>
    </source>
</evidence>
<keyword evidence="3" id="KW-0732">Signal</keyword>
<feature type="transmembrane region" description="Helical" evidence="2">
    <location>
        <begin position="47"/>
        <end position="69"/>
    </location>
</feature>
<feature type="region of interest" description="Disordered" evidence="1">
    <location>
        <begin position="413"/>
        <end position="475"/>
    </location>
</feature>
<dbReference type="Proteomes" id="UP001233271">
    <property type="component" value="Chromosome 6"/>
</dbReference>